<feature type="compositionally biased region" description="Acidic residues" evidence="2">
    <location>
        <begin position="45"/>
        <end position="71"/>
    </location>
</feature>
<comment type="caution">
    <text evidence="4">The sequence shown here is derived from an EMBL/GenBank/DDBJ whole genome shotgun (WGS) entry which is preliminary data.</text>
</comment>
<dbReference type="PANTHER" id="PTHR13887">
    <property type="entry name" value="GLUTATHIONE S-TRANSFERASE KAPPA"/>
    <property type="match status" value="1"/>
</dbReference>
<gene>
    <name evidence="4" type="ORF">F3S47_15565</name>
</gene>
<dbReference type="CDD" id="cd02972">
    <property type="entry name" value="DsbA_family"/>
    <property type="match status" value="1"/>
</dbReference>
<evidence type="ECO:0000259" key="3">
    <source>
        <dbReference type="Pfam" id="PF13462"/>
    </source>
</evidence>
<dbReference type="AlphaFoldDB" id="A0A5J5GDS4"/>
<sequence>MKRTLAIAALALAFIAGGTWLLNTRTMPDGTTQIVGGAALAQSEESSEAEAENTTEVPENEGGDESAENAEMDTSSIAEMTLGEEDAPVTVIEYASFTCPHCRDFHQNLYPELKSDYIDEGQVQLIYREVYFDLPGLWASMVARCGGEMRFFGLVNMIYDQQSEWVQGEGADIAENLRQMGLSAGLTQEQVDACFSDGEKAQTLLAWFEENREEDDVNSTPTFIINGEKFEGNWSSELMPAIDAALED</sequence>
<evidence type="ECO:0000313" key="5">
    <source>
        <dbReference type="Proteomes" id="UP000326554"/>
    </source>
</evidence>
<dbReference type="SUPFAM" id="SSF52833">
    <property type="entry name" value="Thioredoxin-like"/>
    <property type="match status" value="1"/>
</dbReference>
<dbReference type="InterPro" id="IPR036249">
    <property type="entry name" value="Thioredoxin-like_sf"/>
</dbReference>
<evidence type="ECO:0000256" key="2">
    <source>
        <dbReference type="SAM" id="MobiDB-lite"/>
    </source>
</evidence>
<evidence type="ECO:0000256" key="1">
    <source>
        <dbReference type="ARBA" id="ARBA00005791"/>
    </source>
</evidence>
<reference evidence="4 5" key="1">
    <citation type="submission" date="2019-09" db="EMBL/GenBank/DDBJ databases">
        <authorList>
            <person name="Park J.-S."/>
            <person name="Choi H.-J."/>
        </authorList>
    </citation>
    <scope>NUCLEOTIDE SEQUENCE [LARGE SCALE GENOMIC DNA]</scope>
    <source>
        <strain evidence="4 5">176SS1-4</strain>
    </source>
</reference>
<dbReference type="PANTHER" id="PTHR13887:SF56">
    <property type="entry name" value="THIOREDOXIN-LIKE REDUCTASE RV2466C"/>
    <property type="match status" value="1"/>
</dbReference>
<dbReference type="RefSeq" id="WP_150446225.1">
    <property type="nucleotide sequence ID" value="NZ_VYQE01000005.1"/>
</dbReference>
<accession>A0A5J5GDS4</accession>
<comment type="similarity">
    <text evidence="1">Belongs to the thioredoxin family. DsbA subfamily.</text>
</comment>
<feature type="region of interest" description="Disordered" evidence="2">
    <location>
        <begin position="38"/>
        <end position="71"/>
    </location>
</feature>
<evidence type="ECO:0000313" key="4">
    <source>
        <dbReference type="EMBL" id="KAA9005973.1"/>
    </source>
</evidence>
<name>A0A5J5GDS4_9RHOB</name>
<proteinExistence type="inferred from homology"/>
<dbReference type="EMBL" id="VYQE01000005">
    <property type="protein sequence ID" value="KAA9005973.1"/>
    <property type="molecule type" value="Genomic_DNA"/>
</dbReference>
<protein>
    <submittedName>
        <fullName evidence="4">DsbA family protein</fullName>
    </submittedName>
</protein>
<dbReference type="InterPro" id="IPR012336">
    <property type="entry name" value="Thioredoxin-like_fold"/>
</dbReference>
<dbReference type="Gene3D" id="3.40.30.10">
    <property type="entry name" value="Glutaredoxin"/>
    <property type="match status" value="1"/>
</dbReference>
<feature type="domain" description="Thioredoxin-like fold" evidence="3">
    <location>
        <begin position="77"/>
        <end position="239"/>
    </location>
</feature>
<organism evidence="4 5">
    <name type="scientific">Histidinibacterium aquaticum</name>
    <dbReference type="NCBI Taxonomy" id="2613962"/>
    <lineage>
        <taxon>Bacteria</taxon>
        <taxon>Pseudomonadati</taxon>
        <taxon>Pseudomonadota</taxon>
        <taxon>Alphaproteobacteria</taxon>
        <taxon>Rhodobacterales</taxon>
        <taxon>Paracoccaceae</taxon>
        <taxon>Histidinibacterium</taxon>
    </lineage>
</organism>
<keyword evidence="5" id="KW-1185">Reference proteome</keyword>
<dbReference type="Pfam" id="PF13462">
    <property type="entry name" value="Thioredoxin_4"/>
    <property type="match status" value="1"/>
</dbReference>
<dbReference type="Proteomes" id="UP000326554">
    <property type="component" value="Unassembled WGS sequence"/>
</dbReference>